<accession>A0A6J5MR63</accession>
<dbReference type="EMBL" id="LR797211">
    <property type="protein sequence ID" value="CAB4194376.1"/>
    <property type="molecule type" value="Genomic_DNA"/>
</dbReference>
<name>A0A6J5MR63_9CAUD</name>
<sequence>MKILITGHKGFVGTHFTKFYRDQGHDVFGVDIAADTPRDARDFFRKDDIQWDLVIHLAAIVGGRAKIEGDPLSVAVDLSIDAEMWQWAIRTKQKRVVYFSSSAAYPIELQARDEHVSLAEHMINLNDIRSPDFTYGWSKLTGEYLAQFAEAEGVRTHIFRPFSGYGEDQALDYPFPSFIDRARRKANPFEVWGDGHQTRDFIHIDDIVQTVNAAVNQDYREPLNIGTGRPTSFLALADLVCSEAGYSPEIITHPDKPVGVFWRVSDPTMSFQIWKPRVTLEEGIARALLTR</sequence>
<dbReference type="Pfam" id="PF01370">
    <property type="entry name" value="Epimerase"/>
    <property type="match status" value="1"/>
</dbReference>
<evidence type="ECO:0000313" key="4">
    <source>
        <dbReference type="EMBL" id="CAB4194376.1"/>
    </source>
</evidence>
<dbReference type="Gene3D" id="3.40.50.720">
    <property type="entry name" value="NAD(P)-binding Rossmann-like Domain"/>
    <property type="match status" value="1"/>
</dbReference>
<organism evidence="2">
    <name type="scientific">uncultured Caudovirales phage</name>
    <dbReference type="NCBI Taxonomy" id="2100421"/>
    <lineage>
        <taxon>Viruses</taxon>
        <taxon>Duplodnaviria</taxon>
        <taxon>Heunggongvirae</taxon>
        <taxon>Uroviricota</taxon>
        <taxon>Caudoviricetes</taxon>
        <taxon>Peduoviridae</taxon>
        <taxon>Maltschvirus</taxon>
        <taxon>Maltschvirus maltsch</taxon>
    </lineage>
</organism>
<reference evidence="2" key="1">
    <citation type="submission" date="2020-04" db="EMBL/GenBank/DDBJ databases">
        <authorList>
            <person name="Chiriac C."/>
            <person name="Salcher M."/>
            <person name="Ghai R."/>
            <person name="Kavagutti S V."/>
        </authorList>
    </citation>
    <scope>NUCLEOTIDE SEQUENCE</scope>
</reference>
<protein>
    <submittedName>
        <fullName evidence="2">WcaG Nucleoside-diphosphate-sugar epimerases</fullName>
    </submittedName>
</protein>
<dbReference type="InterPro" id="IPR001509">
    <property type="entry name" value="Epimerase_deHydtase"/>
</dbReference>
<evidence type="ECO:0000313" key="3">
    <source>
        <dbReference type="EMBL" id="CAB4190045.1"/>
    </source>
</evidence>
<proteinExistence type="predicted"/>
<evidence type="ECO:0000259" key="1">
    <source>
        <dbReference type="Pfam" id="PF01370"/>
    </source>
</evidence>
<gene>
    <name evidence="3" type="ORF">UFOVP1191_30</name>
    <name evidence="4" type="ORF">UFOVP1252_29</name>
    <name evidence="2" type="ORF">UFOVP529_92</name>
</gene>
<dbReference type="InterPro" id="IPR036291">
    <property type="entry name" value="NAD(P)-bd_dom_sf"/>
</dbReference>
<dbReference type="SUPFAM" id="SSF51735">
    <property type="entry name" value="NAD(P)-binding Rossmann-fold domains"/>
    <property type="match status" value="1"/>
</dbReference>
<dbReference type="InterPro" id="IPR050177">
    <property type="entry name" value="Lipid_A_modif_metabolic_enz"/>
</dbReference>
<feature type="domain" description="NAD-dependent epimerase/dehydratase" evidence="1">
    <location>
        <begin position="3"/>
        <end position="226"/>
    </location>
</feature>
<evidence type="ECO:0000313" key="2">
    <source>
        <dbReference type="EMBL" id="CAB4149314.1"/>
    </source>
</evidence>
<dbReference type="EMBL" id="LR796510">
    <property type="protein sequence ID" value="CAB4149314.1"/>
    <property type="molecule type" value="Genomic_DNA"/>
</dbReference>
<dbReference type="PANTHER" id="PTHR43245:SF53">
    <property type="entry name" value="EPIMERASE-RELATED"/>
    <property type="match status" value="1"/>
</dbReference>
<dbReference type="Gene3D" id="3.90.25.10">
    <property type="entry name" value="UDP-galactose 4-epimerase, domain 1"/>
    <property type="match status" value="1"/>
</dbReference>
<dbReference type="PANTHER" id="PTHR43245">
    <property type="entry name" value="BIFUNCTIONAL POLYMYXIN RESISTANCE PROTEIN ARNA"/>
    <property type="match status" value="1"/>
</dbReference>
<dbReference type="EMBL" id="LR797158">
    <property type="protein sequence ID" value="CAB4190045.1"/>
    <property type="molecule type" value="Genomic_DNA"/>
</dbReference>